<proteinExistence type="predicted"/>
<gene>
    <name evidence="2" type="ORF">F7R91_29035</name>
</gene>
<accession>A0A6H9UW43</accession>
<dbReference type="EMBL" id="VZRB01000024">
    <property type="protein sequence ID" value="KAB1142543.1"/>
    <property type="molecule type" value="Genomic_DNA"/>
</dbReference>
<name>A0A6H9UW43_9ACTN</name>
<evidence type="ECO:0000256" key="1">
    <source>
        <dbReference type="SAM" id="Phobius"/>
    </source>
</evidence>
<feature type="transmembrane region" description="Helical" evidence="1">
    <location>
        <begin position="74"/>
        <end position="94"/>
    </location>
</feature>
<dbReference type="Proteomes" id="UP000442707">
    <property type="component" value="Unassembled WGS sequence"/>
</dbReference>
<sequence>MPGNPPTNPHVTAGFDNPAPVYNPDSRGWAILRHSLSIAITAAVIVMAFMVVTLPIAAVFFIDEDLIASDYAKAVLVAAGVGVTASLLIFPVAFGFERLVLRGGPVWKALAACAPVASPVVAALIFVSLFKIQPSAAVGDAFGVAILFFMSFSVYWLSLWSLSAVRYGAWRLTQRMSRGRRFG</sequence>
<reference evidence="2 3" key="1">
    <citation type="submission" date="2019-09" db="EMBL/GenBank/DDBJ databases">
        <title>Screening of Novel Bioactive Compounds from Soil-Associated.</title>
        <authorList>
            <person name="Zhao S."/>
        </authorList>
    </citation>
    <scope>NUCLEOTIDE SEQUENCE [LARGE SCALE GENOMIC DNA]</scope>
    <source>
        <strain evidence="2 3">HIT-DPA4</strain>
    </source>
</reference>
<protein>
    <submittedName>
        <fullName evidence="2">Uncharacterized protein</fullName>
    </submittedName>
</protein>
<dbReference type="AlphaFoldDB" id="A0A6H9UW43"/>
<evidence type="ECO:0000313" key="3">
    <source>
        <dbReference type="Proteomes" id="UP000442707"/>
    </source>
</evidence>
<evidence type="ECO:0000313" key="2">
    <source>
        <dbReference type="EMBL" id="KAB1142543.1"/>
    </source>
</evidence>
<feature type="transmembrane region" description="Helical" evidence="1">
    <location>
        <begin position="106"/>
        <end position="130"/>
    </location>
</feature>
<keyword evidence="1" id="KW-0812">Transmembrane</keyword>
<keyword evidence="1" id="KW-0472">Membrane</keyword>
<keyword evidence="1" id="KW-1133">Transmembrane helix</keyword>
<keyword evidence="3" id="KW-1185">Reference proteome</keyword>
<feature type="transmembrane region" description="Helical" evidence="1">
    <location>
        <begin position="142"/>
        <end position="169"/>
    </location>
</feature>
<feature type="transmembrane region" description="Helical" evidence="1">
    <location>
        <begin position="36"/>
        <end position="62"/>
    </location>
</feature>
<comment type="caution">
    <text evidence="2">The sequence shown here is derived from an EMBL/GenBank/DDBJ whole genome shotgun (WGS) entry which is preliminary data.</text>
</comment>
<organism evidence="2 3">
    <name type="scientific">Streptomyces luteolifulvus</name>
    <dbReference type="NCBI Taxonomy" id="2615112"/>
    <lineage>
        <taxon>Bacteria</taxon>
        <taxon>Bacillati</taxon>
        <taxon>Actinomycetota</taxon>
        <taxon>Actinomycetes</taxon>
        <taxon>Kitasatosporales</taxon>
        <taxon>Streptomycetaceae</taxon>
        <taxon>Streptomyces</taxon>
    </lineage>
</organism>
<dbReference type="RefSeq" id="WP_150953254.1">
    <property type="nucleotide sequence ID" value="NZ_VZRB01000024.1"/>
</dbReference>